<keyword evidence="4" id="KW-1185">Reference proteome</keyword>
<dbReference type="EMBL" id="ABCA03000033">
    <property type="protein sequence ID" value="EDS01634.1"/>
    <property type="molecule type" value="Genomic_DNA"/>
</dbReference>
<evidence type="ECO:0000313" key="4">
    <source>
        <dbReference type="Proteomes" id="UP000005326"/>
    </source>
</evidence>
<reference evidence="3" key="1">
    <citation type="submission" date="2007-10" db="EMBL/GenBank/DDBJ databases">
        <authorList>
            <person name="Fulton L."/>
            <person name="Clifton S."/>
            <person name="Fulton B."/>
            <person name="Xu J."/>
            <person name="Minx P."/>
            <person name="Pepin K.H."/>
            <person name="Johnson M."/>
            <person name="Thiruvilangam P."/>
            <person name="Bhonagiri V."/>
            <person name="Nash W.E."/>
            <person name="Mardis E.R."/>
            <person name="Wilson R.K."/>
        </authorList>
    </citation>
    <scope>NUCLEOTIDE SEQUENCE [LARGE SCALE GENOMIC DNA]</scope>
    <source>
        <strain evidence="3">DSM 15702</strain>
    </source>
</reference>
<organism evidence="3 4">
    <name type="scientific">[Eubacterium] siraeum DSM 15702</name>
    <dbReference type="NCBI Taxonomy" id="428128"/>
    <lineage>
        <taxon>Bacteria</taxon>
        <taxon>Bacillati</taxon>
        <taxon>Bacillota</taxon>
        <taxon>Clostridia</taxon>
        <taxon>Eubacteriales</taxon>
        <taxon>Oscillospiraceae</taxon>
        <taxon>Oscillospiraceae incertae sedis</taxon>
    </lineage>
</organism>
<gene>
    <name evidence="3" type="ORF">EUBSIR_00432</name>
</gene>
<accession>B0MKT9</accession>
<keyword evidence="1" id="KW-0812">Transmembrane</keyword>
<sequence>MYLKLLTTDYATTTTNGILILIMLLICAAGVYCFYHLIKRSKLNKQYIEESGYKVTDELGDLKVDKNNSVWWVKNYFGEPIIHNFGEVIDYELVVNDNTVKGKGAFSRAVAGGLLFGGVGAVAGASTAKRVTVVTALYINVYLKDGTLERINFINTATKADSFTYNTMKDCAEKASALFTAMIADNESKNASPASTISAADEIAKYKKLLDDGAITEEEYNAKKKQLMEI</sequence>
<feature type="transmembrane region" description="Helical" evidence="1">
    <location>
        <begin position="18"/>
        <end position="38"/>
    </location>
</feature>
<feature type="domain" description="SHOCT" evidence="2">
    <location>
        <begin position="201"/>
        <end position="228"/>
    </location>
</feature>
<protein>
    <recommendedName>
        <fullName evidence="2">SHOCT domain-containing protein</fullName>
    </recommendedName>
</protein>
<name>B0MKT9_9FIRM</name>
<comment type="caution">
    <text evidence="3">The sequence shown here is derived from an EMBL/GenBank/DDBJ whole genome shotgun (WGS) entry which is preliminary data.</text>
</comment>
<evidence type="ECO:0000259" key="2">
    <source>
        <dbReference type="Pfam" id="PF09851"/>
    </source>
</evidence>
<proteinExistence type="predicted"/>
<dbReference type="Pfam" id="PF09851">
    <property type="entry name" value="SHOCT"/>
    <property type="match status" value="1"/>
</dbReference>
<dbReference type="AlphaFoldDB" id="B0MKT9"/>
<dbReference type="Proteomes" id="UP000005326">
    <property type="component" value="Unassembled WGS sequence"/>
</dbReference>
<reference evidence="3" key="2">
    <citation type="submission" date="2014-06" db="EMBL/GenBank/DDBJ databases">
        <title>Draft genome sequence of Eubacterium siraeum (DSM 15702).</title>
        <authorList>
            <person name="Sudarsanam P."/>
            <person name="Ley R."/>
            <person name="Guruge J."/>
            <person name="Turnbaugh P.J."/>
            <person name="Mahowald M."/>
            <person name="Liep D."/>
            <person name="Gordon J."/>
        </authorList>
    </citation>
    <scope>NUCLEOTIDE SEQUENCE</scope>
    <source>
        <strain evidence="3">DSM 15702</strain>
    </source>
</reference>
<evidence type="ECO:0000313" key="3">
    <source>
        <dbReference type="EMBL" id="EDS01634.1"/>
    </source>
</evidence>
<keyword evidence="1" id="KW-0472">Membrane</keyword>
<evidence type="ECO:0000256" key="1">
    <source>
        <dbReference type="SAM" id="Phobius"/>
    </source>
</evidence>
<dbReference type="InterPro" id="IPR018649">
    <property type="entry name" value="SHOCT"/>
</dbReference>
<keyword evidence="1" id="KW-1133">Transmembrane helix</keyword>